<dbReference type="AlphaFoldDB" id="A0A7L6AWY9"/>
<evidence type="ECO:0000313" key="2">
    <source>
        <dbReference type="EMBL" id="QLQ33585.1"/>
    </source>
</evidence>
<sequence>MVTDALTGLSWLQNADCLRTEYPEYDQQGTVGDGTVTWQQALDFVKGVNNKTYDKCNAGKYTWRLPNIREIQTLVDFSLGAPAIANTGGQDKWTAGNPFNNVANVLYWSSTSDGHAPANTASRAWPPGCGAVPTGRMPKTAAAASMVFRWVGYGRCWMRAAQPATAQTVIRPPAAVAAAAVSTSSRCSCCRWRVCWAAGCARAWVRHIL</sequence>
<dbReference type="InterPro" id="IPR011460">
    <property type="entry name" value="Lcl_C"/>
</dbReference>
<gene>
    <name evidence="2" type="ORF">HZT40_20515</name>
</gene>
<evidence type="ECO:0000259" key="1">
    <source>
        <dbReference type="Pfam" id="PF07603"/>
    </source>
</evidence>
<organism evidence="2 3">
    <name type="scientific">Candidatus Thiothrix singaporensis</name>
    <dbReference type="NCBI Taxonomy" id="2799669"/>
    <lineage>
        <taxon>Bacteria</taxon>
        <taxon>Pseudomonadati</taxon>
        <taxon>Pseudomonadota</taxon>
        <taxon>Gammaproteobacteria</taxon>
        <taxon>Thiotrichales</taxon>
        <taxon>Thiotrichaceae</taxon>
        <taxon>Thiothrix</taxon>
    </lineage>
</organism>
<name>A0A7L6AWY9_9GAMM</name>
<dbReference type="Pfam" id="PF07603">
    <property type="entry name" value="Lcl_C"/>
    <property type="match status" value="1"/>
</dbReference>
<proteinExistence type="predicted"/>
<accession>A0A7L6AWY9</accession>
<dbReference type="KEGG" id="this:HZT40_20515"/>
<reference evidence="2" key="1">
    <citation type="submission" date="2020-06" db="EMBL/GenBank/DDBJ databases">
        <title>Analysis procedures for assessing recovery of high quality, complete, closed genomes from Nanopore long read metagenome sequencing.</title>
        <authorList>
            <person name="Bessarab I."/>
            <person name="Arumugam K."/>
            <person name="Haryono M."/>
            <person name="Liu X."/>
            <person name="Roy S."/>
            <person name="Zuniga-Montanez R.E."/>
            <person name="Qiu G."/>
            <person name="Drautz-Moses D.I."/>
            <person name="Law Y.Y."/>
            <person name="Wuertz S."/>
            <person name="Lauro F.M."/>
            <person name="Huson D.H."/>
            <person name="Williams R.B."/>
        </authorList>
    </citation>
    <scope>NUCLEOTIDE SEQUENCE [LARGE SCALE GENOMIC DNA]</scope>
    <source>
        <strain evidence="2">SSD2</strain>
    </source>
</reference>
<evidence type="ECO:0000313" key="3">
    <source>
        <dbReference type="Proteomes" id="UP000510621"/>
    </source>
</evidence>
<keyword evidence="3" id="KW-1185">Reference proteome</keyword>
<dbReference type="Proteomes" id="UP000510621">
    <property type="component" value="Chromosome"/>
</dbReference>
<protein>
    <submittedName>
        <fullName evidence="2">DUF1566 domain-containing protein</fullName>
    </submittedName>
</protein>
<feature type="domain" description="Lcl C-terminal" evidence="1">
    <location>
        <begin position="1"/>
        <end position="119"/>
    </location>
</feature>
<dbReference type="EMBL" id="CP059265">
    <property type="protein sequence ID" value="QLQ33585.1"/>
    <property type="molecule type" value="Genomic_DNA"/>
</dbReference>